<protein>
    <submittedName>
        <fullName evidence="7">Villin-1 isoform X1</fullName>
    </submittedName>
</protein>
<dbReference type="InParanoid" id="A0A6I9RAG5"/>
<dbReference type="Pfam" id="PF00626">
    <property type="entry name" value="Gelsolin"/>
    <property type="match status" value="4"/>
</dbReference>
<evidence type="ECO:0000313" key="6">
    <source>
        <dbReference type="Proteomes" id="UP000504607"/>
    </source>
</evidence>
<dbReference type="GO" id="GO:0051693">
    <property type="term" value="P:actin filament capping"/>
    <property type="evidence" value="ECO:0007669"/>
    <property type="project" value="UniProtKB-KW"/>
</dbReference>
<evidence type="ECO:0000256" key="1">
    <source>
        <dbReference type="ARBA" id="ARBA00004245"/>
    </source>
</evidence>
<dbReference type="Gene3D" id="1.10.950.10">
    <property type="entry name" value="Villin headpiece domain"/>
    <property type="match status" value="1"/>
</dbReference>
<dbReference type="OrthoDB" id="6375767at2759"/>
<evidence type="ECO:0000256" key="3">
    <source>
        <dbReference type="ARBA" id="ARBA00022737"/>
    </source>
</evidence>
<feature type="domain" description="HP" evidence="5">
    <location>
        <begin position="874"/>
        <end position="939"/>
    </location>
</feature>
<dbReference type="PANTHER" id="PTHR11977:SF25">
    <property type="entry name" value="VILLIN-1"/>
    <property type="match status" value="1"/>
</dbReference>
<dbReference type="CDD" id="cd11289">
    <property type="entry name" value="gelsolin_S2_like"/>
    <property type="match status" value="1"/>
</dbReference>
<dbReference type="FunCoup" id="A0A6I9RAG5">
    <property type="interactions" value="553"/>
</dbReference>
<dbReference type="SUPFAM" id="SSF47050">
    <property type="entry name" value="VHP, Villin headpiece domain"/>
    <property type="match status" value="1"/>
</dbReference>
<dbReference type="PRINTS" id="PR00597">
    <property type="entry name" value="GELSOLIN"/>
</dbReference>
<dbReference type="GO" id="GO:0051015">
    <property type="term" value="F:actin filament binding"/>
    <property type="evidence" value="ECO:0007669"/>
    <property type="project" value="InterPro"/>
</dbReference>
<dbReference type="GO" id="GO:0005856">
    <property type="term" value="C:cytoskeleton"/>
    <property type="evidence" value="ECO:0007669"/>
    <property type="project" value="UniProtKB-SubCell"/>
</dbReference>
<dbReference type="CDD" id="cd11293">
    <property type="entry name" value="gelsolin_S4_like"/>
    <property type="match status" value="1"/>
</dbReference>
<keyword evidence="2" id="KW-0117">Actin capping</keyword>
<dbReference type="Gene3D" id="3.40.20.10">
    <property type="entry name" value="Severin"/>
    <property type="match status" value="6"/>
</dbReference>
<proteinExistence type="predicted"/>
<dbReference type="CDD" id="cd11290">
    <property type="entry name" value="gelsolin_S1_like"/>
    <property type="match status" value="1"/>
</dbReference>
<evidence type="ECO:0000313" key="7">
    <source>
        <dbReference type="RefSeq" id="XP_010923064.1"/>
    </source>
</evidence>
<dbReference type="FunFam" id="3.40.20.10:FF:000001">
    <property type="entry name" value="Gelsolin"/>
    <property type="match status" value="1"/>
</dbReference>
<keyword evidence="4" id="KW-0963">Cytoplasm</keyword>
<gene>
    <name evidence="7" type="primary">LOC105046239</name>
</gene>
<dbReference type="Pfam" id="PF02209">
    <property type="entry name" value="VHP"/>
    <property type="match status" value="1"/>
</dbReference>
<reference evidence="7" key="1">
    <citation type="submission" date="2025-08" db="UniProtKB">
        <authorList>
            <consortium name="RefSeq"/>
        </authorList>
    </citation>
    <scope>IDENTIFICATION</scope>
</reference>
<dbReference type="InterPro" id="IPR007123">
    <property type="entry name" value="Gelsolin-like_dom"/>
</dbReference>
<evidence type="ECO:0000256" key="4">
    <source>
        <dbReference type="ARBA" id="ARBA00023212"/>
    </source>
</evidence>
<dbReference type="CDD" id="cd11288">
    <property type="entry name" value="gelsolin_S5_like"/>
    <property type="match status" value="1"/>
</dbReference>
<dbReference type="AlphaFoldDB" id="A0A6I9RAG5"/>
<dbReference type="InterPro" id="IPR007122">
    <property type="entry name" value="Villin/Gelsolin"/>
</dbReference>
<name>A0A6I9RAG5_ELAGV</name>
<dbReference type="SMART" id="SM00262">
    <property type="entry name" value="GEL"/>
    <property type="match status" value="6"/>
</dbReference>
<dbReference type="PROSITE" id="PS51089">
    <property type="entry name" value="HP"/>
    <property type="match status" value="1"/>
</dbReference>
<dbReference type="InterPro" id="IPR036886">
    <property type="entry name" value="Villin_headpiece_dom_sf"/>
</dbReference>
<keyword evidence="3" id="KW-0677">Repeat</keyword>
<dbReference type="SMART" id="SM00153">
    <property type="entry name" value="VHP"/>
    <property type="match status" value="1"/>
</dbReference>
<comment type="subcellular location">
    <subcellularLocation>
        <location evidence="1">Cytoplasm</location>
        <location evidence="1">Cytoskeleton</location>
    </subcellularLocation>
</comment>
<dbReference type="InterPro" id="IPR029006">
    <property type="entry name" value="ADF-H/Gelsolin-like_dom_sf"/>
</dbReference>
<dbReference type="Proteomes" id="UP000504607">
    <property type="component" value="Chromosome 5"/>
</dbReference>
<keyword evidence="4" id="KW-0206">Cytoskeleton</keyword>
<dbReference type="RefSeq" id="XP_010923064.1">
    <property type="nucleotide sequence ID" value="XM_010924762.3"/>
</dbReference>
<dbReference type="GO" id="GO:0007015">
    <property type="term" value="P:actin filament organization"/>
    <property type="evidence" value="ECO:0007669"/>
    <property type="project" value="UniProtKB-ARBA"/>
</dbReference>
<evidence type="ECO:0000256" key="2">
    <source>
        <dbReference type="ARBA" id="ARBA00022467"/>
    </source>
</evidence>
<dbReference type="PANTHER" id="PTHR11977">
    <property type="entry name" value="VILLIN"/>
    <property type="match status" value="1"/>
</dbReference>
<dbReference type="CDD" id="cd11291">
    <property type="entry name" value="gelsolin_S6_like"/>
    <property type="match status" value="1"/>
</dbReference>
<dbReference type="SUPFAM" id="SSF55753">
    <property type="entry name" value="Actin depolymerizing proteins"/>
    <property type="match status" value="6"/>
</dbReference>
<dbReference type="InterPro" id="IPR003128">
    <property type="entry name" value="Villin_headpiece"/>
</dbReference>
<sequence length="939" mass="105760">MLDLVFDGFLFLTLRAPILSFASSSTSFRTINKRLIPGKLGIWVASRKRRPPACSSLGRVWVLFEERMSMKGVDEAFRGAGAKTGLEIWCIENGHPVPMPKSSHGKFFSGSTYIILSTAVLKSGLTHHDIHYWLGKDAEEVDSSMASDKAIELDAALGSRAVQYREVQGFETQKFLSYFKPCIIPVEGVFSSELQGLGGKSYRVSLLSCTGDHVVRVREVPFSRSSLNHNDVFILDTQSKIFLFSGRNSSMQERAKALEVVQYIKENQHGGRCEVATLEDGKLVGDSDSGEFWNLFGGYAPITRDQPCADQMETIMSSTKLFWINKGKLFPIDAPSLNRGMLSSDKCYMLDCDAEIFIWMGRMTLVSERKASISAIEEIVHSHVRSASTRTTFLTEGSENVKFKSYFTSWPQTLTTNLYEEGRGKVAAIFKHQGYDVKELPDNSSQPFIDCCGDLKVWWVSCHGASLVPAREQGKLYSGDCYIVQYTYTKGERDDHLFYAWFGKNSILEDGVNAISFMSSTVDSTKGCSAMAQIFEGKEPVLFFAIFKSLIIFKGGMSPAYKKSMTQRALADETYDKDRTALFRVQGTGPDNMQAIQVDQVSTSLNSSYCYILQDGSFIFAWTGSLSLPSDHDLLNSMLDKINPLKQPMLVREGSEPDIFWSALGGKAEYPREKDIKDYTEDPHLFTCVLTEGDYKGKEIFNFTQDDLTTEDVLVLDCHDEIYIWVGLHANVTSKEQALNLGKKFLQADILQEGLSIDAAVYVITEGNEPPFFTRFFNWDDSKTYMHGNSFERKLAMLKGSSRNVEAPDIGFRKAFRRYSEHTPDGSIRNLSISDRLYMRDGSSESSSVMEESSFNSRKVEEIILDNCEENDTDDVLEKLPYELLKVPSSMPITGIDVTRREAYLSAKEFQEKFGMSKKAFYQLPKWRQNKLKLSLGLF</sequence>
<organism evidence="6 7">
    <name type="scientific">Elaeis guineensis var. tenera</name>
    <name type="common">Oil palm</name>
    <dbReference type="NCBI Taxonomy" id="51953"/>
    <lineage>
        <taxon>Eukaryota</taxon>
        <taxon>Viridiplantae</taxon>
        <taxon>Streptophyta</taxon>
        <taxon>Embryophyta</taxon>
        <taxon>Tracheophyta</taxon>
        <taxon>Spermatophyta</taxon>
        <taxon>Magnoliopsida</taxon>
        <taxon>Liliopsida</taxon>
        <taxon>Arecaceae</taxon>
        <taxon>Arecoideae</taxon>
        <taxon>Cocoseae</taxon>
        <taxon>Elaeidinae</taxon>
        <taxon>Elaeis</taxon>
    </lineage>
</organism>
<evidence type="ECO:0000259" key="5">
    <source>
        <dbReference type="PROSITE" id="PS51089"/>
    </source>
</evidence>
<keyword evidence="6" id="KW-1185">Reference proteome</keyword>
<accession>A0A6I9RAG5</accession>